<sequence>MKRPYILALLLLFGISTSASANTGLALVHGTGNPSDAYNDYWTGDFVNSVKQGLSNPSLVLVINCNFDKYMWDNAAAGCLAGELSQFISQNQISDLKVVTHSNGGNVMRWILSNPTWDSRYPDIIAKTSRVIALAPSSGGTPLADAVMNGNVFESTLGWLLGYQSDAVRQQQESWMAFYNDNYLSGTSGRPALPTIFESVVGSDVDSAIWDGDSYCAGYQNQVALEVTQNWLDSCSDGFLNCSSQQAAGSLWFKDKQKTKGSEPLSHQQSRRDCFNLDKLVRDRI</sequence>
<dbReference type="KEGG" id="pmaw:MACH26_18460"/>
<feature type="chain" id="PRO_5041222285" description="Alpha/beta hydrolase" evidence="1">
    <location>
        <begin position="22"/>
        <end position="285"/>
    </location>
</feature>
<reference evidence="2" key="1">
    <citation type="submission" date="2023-01" db="EMBL/GenBank/DDBJ databases">
        <title>Complete genome sequence of Planctobacterium marinum strain Dej080120_11.</title>
        <authorList>
            <person name="Ueki S."/>
            <person name="Maruyama F."/>
        </authorList>
    </citation>
    <scope>NUCLEOTIDE SEQUENCE</scope>
    <source>
        <strain evidence="2">Dej080120_11</strain>
    </source>
</reference>
<dbReference type="Gene3D" id="3.40.50.1820">
    <property type="entry name" value="alpha/beta hydrolase"/>
    <property type="match status" value="1"/>
</dbReference>
<protein>
    <recommendedName>
        <fullName evidence="4">Alpha/beta hydrolase</fullName>
    </recommendedName>
</protein>
<evidence type="ECO:0000256" key="1">
    <source>
        <dbReference type="SAM" id="SignalP"/>
    </source>
</evidence>
<name>A0AA48HXC2_9ALTE</name>
<dbReference type="EMBL" id="AP027272">
    <property type="protein sequence ID" value="BDX06325.1"/>
    <property type="molecule type" value="Genomic_DNA"/>
</dbReference>
<evidence type="ECO:0000313" key="2">
    <source>
        <dbReference type="EMBL" id="BDX06325.1"/>
    </source>
</evidence>
<gene>
    <name evidence="2" type="ORF">MACH26_18460</name>
</gene>
<dbReference type="Proteomes" id="UP001333710">
    <property type="component" value="Chromosome"/>
</dbReference>
<dbReference type="SUPFAM" id="SSF53474">
    <property type="entry name" value="alpha/beta-Hydrolases"/>
    <property type="match status" value="1"/>
</dbReference>
<dbReference type="AlphaFoldDB" id="A0AA48HXC2"/>
<organism evidence="2 3">
    <name type="scientific">Planctobacterium marinum</name>
    <dbReference type="NCBI Taxonomy" id="1631968"/>
    <lineage>
        <taxon>Bacteria</taxon>
        <taxon>Pseudomonadati</taxon>
        <taxon>Pseudomonadota</taxon>
        <taxon>Gammaproteobacteria</taxon>
        <taxon>Alteromonadales</taxon>
        <taxon>Alteromonadaceae</taxon>
        <taxon>Planctobacterium</taxon>
    </lineage>
</organism>
<dbReference type="RefSeq" id="WP_338292347.1">
    <property type="nucleotide sequence ID" value="NZ_AP027272.1"/>
</dbReference>
<feature type="signal peptide" evidence="1">
    <location>
        <begin position="1"/>
        <end position="21"/>
    </location>
</feature>
<keyword evidence="3" id="KW-1185">Reference proteome</keyword>
<accession>A0AA48HXC2</accession>
<evidence type="ECO:0008006" key="4">
    <source>
        <dbReference type="Google" id="ProtNLM"/>
    </source>
</evidence>
<proteinExistence type="predicted"/>
<dbReference type="InterPro" id="IPR029058">
    <property type="entry name" value="AB_hydrolase_fold"/>
</dbReference>
<evidence type="ECO:0000313" key="3">
    <source>
        <dbReference type="Proteomes" id="UP001333710"/>
    </source>
</evidence>
<keyword evidence="1" id="KW-0732">Signal</keyword>